<dbReference type="PANTHER" id="PTHR47718">
    <property type="entry name" value="OS01G0519700 PROTEIN"/>
    <property type="match status" value="1"/>
</dbReference>
<sequence length="188" mass="21272">TFRQEQQNCLVAVGCSQHNHSRFEPRTYAAVRKANIDTDIIHDLFAAGTRSKAIATAVRQAKQTTADSKSDAHCHKMDFHNMKYKRVRLKLQGRTSIVALLDILAEKNTIHAYKKDAATHKLSHLFFVSPAATEIENLFPFNIIFIDATYKTNRYQLPLVHGIIMTSTANTYSLFLAFIAKKELADFS</sequence>
<dbReference type="PANTHER" id="PTHR47718:SF10">
    <property type="entry name" value="PROTEIN FAR1-RELATED SEQUENCE"/>
    <property type="match status" value="1"/>
</dbReference>
<proteinExistence type="predicted"/>
<feature type="non-terminal residue" evidence="1">
    <location>
        <position position="1"/>
    </location>
</feature>
<name>A0A420HDT8_9PEZI</name>
<comment type="caution">
    <text evidence="1">The sequence shown here is derived from an EMBL/GenBank/DDBJ whole genome shotgun (WGS) entry which is preliminary data.</text>
</comment>
<reference evidence="1 2" key="1">
    <citation type="journal article" date="2018" name="BMC Genomics">
        <title>Comparative genome analyses reveal sequence features reflecting distinct modes of host-adaptation between dicot and monocot powdery mildew.</title>
        <authorList>
            <person name="Wu Y."/>
            <person name="Ma X."/>
            <person name="Pan Z."/>
            <person name="Kale S.D."/>
            <person name="Song Y."/>
            <person name="King H."/>
            <person name="Zhang Q."/>
            <person name="Presley C."/>
            <person name="Deng X."/>
            <person name="Wei C.I."/>
            <person name="Xiao S."/>
        </authorList>
    </citation>
    <scope>NUCLEOTIDE SEQUENCE [LARGE SCALE GENOMIC DNA]</scope>
    <source>
        <strain evidence="1">UMSG2</strain>
    </source>
</reference>
<gene>
    <name evidence="1" type="ORF">OnM2_088061</name>
</gene>
<dbReference type="STRING" id="212602.A0A420HDT8"/>
<keyword evidence="2" id="KW-1185">Reference proteome</keyword>
<protein>
    <submittedName>
        <fullName evidence="1">Uncharacterized protein</fullName>
    </submittedName>
</protein>
<dbReference type="EMBL" id="MCFK01008889">
    <property type="protein sequence ID" value="RKF55547.1"/>
    <property type="molecule type" value="Genomic_DNA"/>
</dbReference>
<evidence type="ECO:0000313" key="2">
    <source>
        <dbReference type="Proteomes" id="UP000286134"/>
    </source>
</evidence>
<feature type="non-terminal residue" evidence="1">
    <location>
        <position position="188"/>
    </location>
</feature>
<accession>A0A420HDT8</accession>
<dbReference type="Proteomes" id="UP000286134">
    <property type="component" value="Unassembled WGS sequence"/>
</dbReference>
<dbReference type="OrthoDB" id="4367135at2759"/>
<dbReference type="AlphaFoldDB" id="A0A420HDT8"/>
<evidence type="ECO:0000313" key="1">
    <source>
        <dbReference type="EMBL" id="RKF55547.1"/>
    </source>
</evidence>
<organism evidence="1 2">
    <name type="scientific">Erysiphe neolycopersici</name>
    <dbReference type="NCBI Taxonomy" id="212602"/>
    <lineage>
        <taxon>Eukaryota</taxon>
        <taxon>Fungi</taxon>
        <taxon>Dikarya</taxon>
        <taxon>Ascomycota</taxon>
        <taxon>Pezizomycotina</taxon>
        <taxon>Leotiomycetes</taxon>
        <taxon>Erysiphales</taxon>
        <taxon>Erysiphaceae</taxon>
        <taxon>Erysiphe</taxon>
    </lineage>
</organism>